<organism evidence="1 2">
    <name type="scientific">Cirrhinus molitorella</name>
    <name type="common">mud carp</name>
    <dbReference type="NCBI Taxonomy" id="172907"/>
    <lineage>
        <taxon>Eukaryota</taxon>
        <taxon>Metazoa</taxon>
        <taxon>Chordata</taxon>
        <taxon>Craniata</taxon>
        <taxon>Vertebrata</taxon>
        <taxon>Euteleostomi</taxon>
        <taxon>Actinopterygii</taxon>
        <taxon>Neopterygii</taxon>
        <taxon>Teleostei</taxon>
        <taxon>Ostariophysi</taxon>
        <taxon>Cypriniformes</taxon>
        <taxon>Cyprinidae</taxon>
        <taxon>Labeoninae</taxon>
        <taxon>Labeonini</taxon>
        <taxon>Cirrhinus</taxon>
    </lineage>
</organism>
<proteinExistence type="predicted"/>
<protein>
    <submittedName>
        <fullName evidence="1">Uncharacterized protein</fullName>
    </submittedName>
</protein>
<dbReference type="Proteomes" id="UP001558613">
    <property type="component" value="Unassembled WGS sequence"/>
</dbReference>
<keyword evidence="2" id="KW-1185">Reference proteome</keyword>
<sequence>MVCHLLRPFQLIISVPFLLTSPNHFPLSLQKPAAGNTSLHTVSPYKGPDQRSQLSVQRYVTGVSSHGLLKRLHNGQPQTLQISTVKGNGADKNTLG</sequence>
<evidence type="ECO:0000313" key="1">
    <source>
        <dbReference type="EMBL" id="KAL1251034.1"/>
    </source>
</evidence>
<reference evidence="1 2" key="1">
    <citation type="submission" date="2023-09" db="EMBL/GenBank/DDBJ databases">
        <authorList>
            <person name="Wang M."/>
        </authorList>
    </citation>
    <scope>NUCLEOTIDE SEQUENCE [LARGE SCALE GENOMIC DNA]</scope>
    <source>
        <strain evidence="1">GT-2023</strain>
        <tissue evidence="1">Liver</tissue>
    </source>
</reference>
<name>A0ABR3LH60_9TELE</name>
<comment type="caution">
    <text evidence="1">The sequence shown here is derived from an EMBL/GenBank/DDBJ whole genome shotgun (WGS) entry which is preliminary data.</text>
</comment>
<accession>A0ABR3LH60</accession>
<evidence type="ECO:0000313" key="2">
    <source>
        <dbReference type="Proteomes" id="UP001558613"/>
    </source>
</evidence>
<gene>
    <name evidence="1" type="ORF">QQF64_018830</name>
</gene>
<dbReference type="EMBL" id="JAYMGO010000022">
    <property type="protein sequence ID" value="KAL1251034.1"/>
    <property type="molecule type" value="Genomic_DNA"/>
</dbReference>